<accession>A0AAD8T627</accession>
<sequence length="738" mass="82320">MATPISSAHPPFVPVQLDPSKDSGKNIEGSSANPEETMGADQMEQKVEEAAAKKSKARARDSEAKGKWWPCTTTKIELRNLKVEGFLKPSSWRTIPGSLTPAPEAGEMVVTKALVEPDFSFPPTDFFSKILKAYGLQPHNISPNSILAISNHVTLCEGHLRVIPELSLFQYFFSVNKEKVPQTSSLATCGTITFKLRPGRVYPPTDRHESARYWSGGFFYLKDVSDPASTKVLPAFKDGPASETPAWTQCPHLSESPQLTRAVTRIYKLTEDGLTGKDLTLSWFTRRIQPMQHRDRQMFQYTGRDDLMRASKDNLSADAVDKRIRLLIKIPRDLRIHVCNMDIHTNNSGIALEELEEKDLGTLLRVPHSGTNDPEAASDAEVPETSGPAKRKRAAPSGPAPKRARETACAAATRRAEKEKQRLKQIDTSKQSQPNIDQFFMTSSKTSGSKLPKNPKKKAKPSPASIPVTPKVENTRKLNEDLRTHVLEQKTEIEMLQKRDAENQKSIATLETRLKNYEEQLAKKPSVDELSAELEVLKAEHDSLQEFLKKSSEKETKERKEREDKHAQAIAELNDKLKKSNARIKTLVAKAKTFETEAEDIDKLIFPTLGFEWNQETASRTEAYKDARNSINDLFEACRGIAKSLNLKRAGTTVIDRMTKLMRMVPDLIKDWQASSARGVASLTLATCKARFPTMDFADIARGFPKGANIKLGLAKTQGLLKYEQIVELVNSGIGGFV</sequence>
<organism evidence="4 5">
    <name type="scientific">Lolium multiflorum</name>
    <name type="common">Italian ryegrass</name>
    <name type="synonym">Lolium perenne subsp. multiflorum</name>
    <dbReference type="NCBI Taxonomy" id="4521"/>
    <lineage>
        <taxon>Eukaryota</taxon>
        <taxon>Viridiplantae</taxon>
        <taxon>Streptophyta</taxon>
        <taxon>Embryophyta</taxon>
        <taxon>Tracheophyta</taxon>
        <taxon>Spermatophyta</taxon>
        <taxon>Magnoliopsida</taxon>
        <taxon>Liliopsida</taxon>
        <taxon>Poales</taxon>
        <taxon>Poaceae</taxon>
        <taxon>BOP clade</taxon>
        <taxon>Pooideae</taxon>
        <taxon>Poodae</taxon>
        <taxon>Poeae</taxon>
        <taxon>Poeae Chloroplast Group 2 (Poeae type)</taxon>
        <taxon>Loliodinae</taxon>
        <taxon>Loliinae</taxon>
        <taxon>Lolium</taxon>
    </lineage>
</organism>
<feature type="compositionally biased region" description="Basic and acidic residues" evidence="2">
    <location>
        <begin position="43"/>
        <end position="61"/>
    </location>
</feature>
<evidence type="ECO:0000256" key="2">
    <source>
        <dbReference type="SAM" id="MobiDB-lite"/>
    </source>
</evidence>
<dbReference type="EMBL" id="JAUUTY010000003">
    <property type="protein sequence ID" value="KAK1670621.1"/>
    <property type="molecule type" value="Genomic_DNA"/>
</dbReference>
<dbReference type="InterPro" id="IPR007321">
    <property type="entry name" value="Transposase_28"/>
</dbReference>
<dbReference type="PANTHER" id="PTHR33026:SF7">
    <property type="entry name" value="OS03G0100275 PROTEIN"/>
    <property type="match status" value="1"/>
</dbReference>
<keyword evidence="5" id="KW-1185">Reference proteome</keyword>
<dbReference type="Pfam" id="PF04195">
    <property type="entry name" value="Transposase_28"/>
    <property type="match status" value="1"/>
</dbReference>
<feature type="region of interest" description="Disordered" evidence="2">
    <location>
        <begin position="364"/>
        <end position="469"/>
    </location>
</feature>
<feature type="coiled-coil region" evidence="1">
    <location>
        <begin position="479"/>
        <end position="590"/>
    </location>
</feature>
<evidence type="ECO:0000259" key="3">
    <source>
        <dbReference type="Pfam" id="PF04195"/>
    </source>
</evidence>
<protein>
    <recommendedName>
        <fullName evidence="3">Transposase (putative) gypsy type domain-containing protein</fullName>
    </recommendedName>
</protein>
<proteinExistence type="predicted"/>
<feature type="region of interest" description="Disordered" evidence="2">
    <location>
        <begin position="1"/>
        <end position="61"/>
    </location>
</feature>
<keyword evidence="1" id="KW-0175">Coiled coil</keyword>
<feature type="compositionally biased region" description="Basic and acidic residues" evidence="2">
    <location>
        <begin position="414"/>
        <end position="427"/>
    </location>
</feature>
<dbReference type="Proteomes" id="UP001231189">
    <property type="component" value="Unassembled WGS sequence"/>
</dbReference>
<reference evidence="4" key="1">
    <citation type="submission" date="2023-07" db="EMBL/GenBank/DDBJ databases">
        <title>A chromosome-level genome assembly of Lolium multiflorum.</title>
        <authorList>
            <person name="Chen Y."/>
            <person name="Copetti D."/>
            <person name="Kolliker R."/>
            <person name="Studer B."/>
        </authorList>
    </citation>
    <scope>NUCLEOTIDE SEQUENCE</scope>
    <source>
        <strain evidence="4">02402/16</strain>
        <tissue evidence="4">Leaf</tissue>
    </source>
</reference>
<comment type="caution">
    <text evidence="4">The sequence shown here is derived from an EMBL/GenBank/DDBJ whole genome shotgun (WGS) entry which is preliminary data.</text>
</comment>
<feature type="compositionally biased region" description="Polar residues" evidence="2">
    <location>
        <begin position="428"/>
        <end position="446"/>
    </location>
</feature>
<dbReference type="PANTHER" id="PTHR33026">
    <property type="entry name" value="OS06G0360600 PROTEIN"/>
    <property type="match status" value="1"/>
</dbReference>
<dbReference type="AlphaFoldDB" id="A0AAD8T627"/>
<name>A0AAD8T627_LOLMU</name>
<gene>
    <name evidence="4" type="ORF">QYE76_058780</name>
</gene>
<evidence type="ECO:0000256" key="1">
    <source>
        <dbReference type="SAM" id="Coils"/>
    </source>
</evidence>
<feature type="domain" description="Transposase (putative) gypsy type" evidence="3">
    <location>
        <begin position="109"/>
        <end position="176"/>
    </location>
</feature>
<evidence type="ECO:0000313" key="4">
    <source>
        <dbReference type="EMBL" id="KAK1670621.1"/>
    </source>
</evidence>
<evidence type="ECO:0000313" key="5">
    <source>
        <dbReference type="Proteomes" id="UP001231189"/>
    </source>
</evidence>